<dbReference type="Pfam" id="PF13193">
    <property type="entry name" value="AMP-binding_C"/>
    <property type="match status" value="1"/>
</dbReference>
<proteinExistence type="predicted"/>
<evidence type="ECO:0000313" key="4">
    <source>
        <dbReference type="Proteomes" id="UP001185069"/>
    </source>
</evidence>
<comment type="caution">
    <text evidence="3">The sequence shown here is derived from an EMBL/GenBank/DDBJ whole genome shotgun (WGS) entry which is preliminary data.</text>
</comment>
<dbReference type="InterPro" id="IPR050237">
    <property type="entry name" value="ATP-dep_AMP-bd_enzyme"/>
</dbReference>
<evidence type="ECO:0000259" key="2">
    <source>
        <dbReference type="Pfam" id="PF13193"/>
    </source>
</evidence>
<dbReference type="SUPFAM" id="SSF56801">
    <property type="entry name" value="Acetyl-CoA synthetase-like"/>
    <property type="match status" value="1"/>
</dbReference>
<keyword evidence="3" id="KW-0436">Ligase</keyword>
<gene>
    <name evidence="3" type="ORF">JOE69_003060</name>
</gene>
<dbReference type="EMBL" id="JAVDQF010000001">
    <property type="protein sequence ID" value="MDR6270822.1"/>
    <property type="molecule type" value="Genomic_DNA"/>
</dbReference>
<name>A0ABU1JEE8_9MICC</name>
<feature type="domain" description="AMP-dependent synthetase/ligase" evidence="1">
    <location>
        <begin position="9"/>
        <end position="359"/>
    </location>
</feature>
<reference evidence="3 4" key="1">
    <citation type="submission" date="2023-07" db="EMBL/GenBank/DDBJ databases">
        <title>Sequencing the genomes of 1000 actinobacteria strains.</title>
        <authorList>
            <person name="Klenk H.-P."/>
        </authorList>
    </citation>
    <scope>NUCLEOTIDE SEQUENCE [LARGE SCALE GENOMIC DNA]</scope>
    <source>
        <strain evidence="3 4">DSM 14555</strain>
    </source>
</reference>
<evidence type="ECO:0000259" key="1">
    <source>
        <dbReference type="Pfam" id="PF00501"/>
    </source>
</evidence>
<accession>A0ABU1JEE8</accession>
<dbReference type="CDD" id="cd05936">
    <property type="entry name" value="FC-FACS_FadD_like"/>
    <property type="match status" value="1"/>
</dbReference>
<dbReference type="Gene3D" id="3.30.300.30">
    <property type="match status" value="1"/>
</dbReference>
<dbReference type="Gene3D" id="3.40.50.12780">
    <property type="entry name" value="N-terminal domain of ligase-like"/>
    <property type="match status" value="1"/>
</dbReference>
<dbReference type="InterPro" id="IPR025110">
    <property type="entry name" value="AMP-bd_C"/>
</dbReference>
<feature type="domain" description="AMP-binding enzyme C-terminal" evidence="2">
    <location>
        <begin position="409"/>
        <end position="490"/>
    </location>
</feature>
<keyword evidence="4" id="KW-1185">Reference proteome</keyword>
<evidence type="ECO:0000313" key="3">
    <source>
        <dbReference type="EMBL" id="MDR6270822.1"/>
    </source>
</evidence>
<dbReference type="Pfam" id="PF00501">
    <property type="entry name" value="AMP-binding"/>
    <property type="match status" value="1"/>
</dbReference>
<dbReference type="PROSITE" id="PS00455">
    <property type="entry name" value="AMP_BINDING"/>
    <property type="match status" value="1"/>
</dbReference>
<protein>
    <submittedName>
        <fullName evidence="3">Long-chain acyl-CoA synthetase</fullName>
        <ecNumber evidence="3">6.2.1.3</ecNumber>
    </submittedName>
</protein>
<dbReference type="EC" id="6.2.1.3" evidence="3"/>
<organism evidence="3 4">
    <name type="scientific">Arthrobacter russicus</name>
    <dbReference type="NCBI Taxonomy" id="172040"/>
    <lineage>
        <taxon>Bacteria</taxon>
        <taxon>Bacillati</taxon>
        <taxon>Actinomycetota</taxon>
        <taxon>Actinomycetes</taxon>
        <taxon>Micrococcales</taxon>
        <taxon>Micrococcaceae</taxon>
        <taxon>Arthrobacter</taxon>
    </lineage>
</organism>
<dbReference type="Proteomes" id="UP001185069">
    <property type="component" value="Unassembled WGS sequence"/>
</dbReference>
<dbReference type="InterPro" id="IPR000873">
    <property type="entry name" value="AMP-dep_synth/lig_dom"/>
</dbReference>
<dbReference type="PANTHER" id="PTHR43767">
    <property type="entry name" value="LONG-CHAIN-FATTY-ACID--COA LIGASE"/>
    <property type="match status" value="1"/>
</dbReference>
<dbReference type="InterPro" id="IPR042099">
    <property type="entry name" value="ANL_N_sf"/>
</dbReference>
<dbReference type="RefSeq" id="WP_309800133.1">
    <property type="nucleotide sequence ID" value="NZ_BAAAHY010000004.1"/>
</dbReference>
<sequence length="498" mass="53198">MPNVASILRNSAAAHPDAIAIKLDDIELSYAALDQLSAKLAGMLAAKGIAKGDRVAIVSPNIPQMPVVYYGILRYGAVVVPLNPLLKSREVAYHLQDSQTSLVFAWEGVLAEVAPGAEAAGADLISIDALLIPTLSGHEALSPITEAAGDDTAVILYTSGTTGRPKGAELTHSNLLGNAEVSRSLHDVGVGDVIFGGLPFFHIFGQTCALNEAIMSGATVTLLPRFDPAKALEIIQRDQVTIFEGVPTMYIGLLRVPDRERFDLSSLKVAVSGGAALPLEVLREFESAFGAPILEGYGLSETSPVVSFNQRDGIRKAGSIGTAVRGAQLRIMNDDGEPVAAGEVGEMAVAGPYVMKGYWRNPEATAAAIRDGWFYTGDLARQDEDGVYFIVDRKKDMILRGGYNVYPREVEEVLYQHPAVAEAAVIGRPDPDHGEEIIAVVALKADAPGAAPPEQLAEEIRDFVKDRIAAYKYPREVRIVEALPKGPTGKILKREIKA</sequence>
<dbReference type="GO" id="GO:0004467">
    <property type="term" value="F:long-chain fatty acid-CoA ligase activity"/>
    <property type="evidence" value="ECO:0007669"/>
    <property type="project" value="UniProtKB-EC"/>
</dbReference>
<dbReference type="InterPro" id="IPR020845">
    <property type="entry name" value="AMP-binding_CS"/>
</dbReference>
<dbReference type="InterPro" id="IPR045851">
    <property type="entry name" value="AMP-bd_C_sf"/>
</dbReference>
<dbReference type="PANTHER" id="PTHR43767:SF12">
    <property type="entry name" value="AMP-DEPENDENT SYNTHETASE AND LIGASE"/>
    <property type="match status" value="1"/>
</dbReference>